<feature type="non-terminal residue" evidence="1">
    <location>
        <position position="136"/>
    </location>
</feature>
<name>A0A6H5HSG2_9HEMI</name>
<keyword evidence="2" id="KW-1185">Reference proteome</keyword>
<evidence type="ECO:0000313" key="1">
    <source>
        <dbReference type="EMBL" id="CAB0019829.1"/>
    </source>
</evidence>
<dbReference type="Proteomes" id="UP000479000">
    <property type="component" value="Unassembled WGS sequence"/>
</dbReference>
<sequence>MVHIKSPNYPTQLPSKDMLSLSLRPHQHHLQPVDTPATPSSVEAWIQSISTGEYPPLGSAGIPLGVCWQARKEETNSLVPSPPLLLMLHSYSGPSHGAAALEMISQTNFIERQPTRLGQQRLTFLQICDQWQLRIT</sequence>
<dbReference type="EMBL" id="CADCXU010034605">
    <property type="protein sequence ID" value="CAB0019829.1"/>
    <property type="molecule type" value="Genomic_DNA"/>
</dbReference>
<proteinExistence type="predicted"/>
<protein>
    <submittedName>
        <fullName evidence="1">Uncharacterized protein</fullName>
    </submittedName>
</protein>
<accession>A0A6H5HSG2</accession>
<gene>
    <name evidence="1" type="ORF">NTEN_LOCUS23485</name>
</gene>
<organism evidence="1 2">
    <name type="scientific">Nesidiocoris tenuis</name>
    <dbReference type="NCBI Taxonomy" id="355587"/>
    <lineage>
        <taxon>Eukaryota</taxon>
        <taxon>Metazoa</taxon>
        <taxon>Ecdysozoa</taxon>
        <taxon>Arthropoda</taxon>
        <taxon>Hexapoda</taxon>
        <taxon>Insecta</taxon>
        <taxon>Pterygota</taxon>
        <taxon>Neoptera</taxon>
        <taxon>Paraneoptera</taxon>
        <taxon>Hemiptera</taxon>
        <taxon>Heteroptera</taxon>
        <taxon>Panheteroptera</taxon>
        <taxon>Cimicomorpha</taxon>
        <taxon>Miridae</taxon>
        <taxon>Dicyphina</taxon>
        <taxon>Nesidiocoris</taxon>
    </lineage>
</organism>
<reference evidence="1 2" key="1">
    <citation type="submission" date="2020-02" db="EMBL/GenBank/DDBJ databases">
        <authorList>
            <person name="Ferguson B K."/>
        </authorList>
    </citation>
    <scope>NUCLEOTIDE SEQUENCE [LARGE SCALE GENOMIC DNA]</scope>
</reference>
<evidence type="ECO:0000313" key="2">
    <source>
        <dbReference type="Proteomes" id="UP000479000"/>
    </source>
</evidence>
<dbReference type="AlphaFoldDB" id="A0A6H5HSG2"/>